<dbReference type="InterPro" id="IPR003613">
    <property type="entry name" value="Ubox_domain"/>
</dbReference>
<evidence type="ECO:0000256" key="2">
    <source>
        <dbReference type="ARBA" id="ARBA00022679"/>
    </source>
</evidence>
<evidence type="ECO:0000256" key="3">
    <source>
        <dbReference type="SAM" id="MobiDB-lite"/>
    </source>
</evidence>
<dbReference type="InterPro" id="IPR013083">
    <property type="entry name" value="Znf_RING/FYVE/PHD"/>
</dbReference>
<feature type="compositionally biased region" description="Low complexity" evidence="3">
    <location>
        <begin position="31"/>
        <end position="53"/>
    </location>
</feature>
<reference evidence="5" key="1">
    <citation type="submission" date="2024-10" db="EMBL/GenBank/DDBJ databases">
        <authorList>
            <person name="Ryan C."/>
        </authorList>
    </citation>
    <scope>NUCLEOTIDE SEQUENCE [LARGE SCALE GENOMIC DNA]</scope>
</reference>
<accession>A0ABC9EHB7</accession>
<feature type="region of interest" description="Disordered" evidence="3">
    <location>
        <begin position="31"/>
        <end position="80"/>
    </location>
</feature>
<dbReference type="Gene3D" id="3.30.40.10">
    <property type="entry name" value="Zinc/RING finger domain, C3HC4 (zinc finger)"/>
    <property type="match status" value="1"/>
</dbReference>
<dbReference type="Proteomes" id="UP001497457">
    <property type="component" value="Chromosome 4rd"/>
</dbReference>
<name>A0ABC9EHB7_9POAL</name>
<dbReference type="PROSITE" id="PS51698">
    <property type="entry name" value="U_BOX"/>
    <property type="match status" value="1"/>
</dbReference>
<dbReference type="GO" id="GO:0016567">
    <property type="term" value="P:protein ubiquitination"/>
    <property type="evidence" value="ECO:0007669"/>
    <property type="project" value="UniProtKB-ARBA"/>
</dbReference>
<evidence type="ECO:0000313" key="6">
    <source>
        <dbReference type="Proteomes" id="UP001497457"/>
    </source>
</evidence>
<evidence type="ECO:0000313" key="5">
    <source>
        <dbReference type="EMBL" id="CAL5058225.1"/>
    </source>
</evidence>
<evidence type="ECO:0000259" key="4">
    <source>
        <dbReference type="PROSITE" id="PS51698"/>
    </source>
</evidence>
<keyword evidence="2" id="KW-0808">Transferase</keyword>
<protein>
    <recommendedName>
        <fullName evidence="4">U-box domain-containing protein</fullName>
    </recommendedName>
</protein>
<dbReference type="PANTHER" id="PTHR23315:SF49">
    <property type="entry name" value="RING-TYPE E3 UBIQUITIN TRANSFERASE"/>
    <property type="match status" value="1"/>
</dbReference>
<proteinExistence type="predicted"/>
<comment type="pathway">
    <text evidence="1">Protein modification; protein ubiquitination.</text>
</comment>
<dbReference type="GO" id="GO:0016740">
    <property type="term" value="F:transferase activity"/>
    <property type="evidence" value="ECO:0007669"/>
    <property type="project" value="UniProtKB-KW"/>
</dbReference>
<dbReference type="Pfam" id="PF04564">
    <property type="entry name" value="U-box"/>
    <property type="match status" value="1"/>
</dbReference>
<dbReference type="AlphaFoldDB" id="A0ABC9EHB7"/>
<feature type="domain" description="U-box" evidence="4">
    <location>
        <begin position="425"/>
        <end position="498"/>
    </location>
</feature>
<dbReference type="PANTHER" id="PTHR23315">
    <property type="entry name" value="U BOX DOMAIN-CONTAINING"/>
    <property type="match status" value="1"/>
</dbReference>
<dbReference type="EMBL" id="OZ075114">
    <property type="protein sequence ID" value="CAL5058225.1"/>
    <property type="molecule type" value="Genomic_DNA"/>
</dbReference>
<dbReference type="SMART" id="SM00504">
    <property type="entry name" value="Ubox"/>
    <property type="match status" value="1"/>
</dbReference>
<evidence type="ECO:0000256" key="1">
    <source>
        <dbReference type="ARBA" id="ARBA00004906"/>
    </source>
</evidence>
<sequence length="498" mass="55713">MSLRRSCSIFSVQQQPPPGCCLGVFGVAAGTSARSSSTQRSPPRSPPQGQASSDVAGTSGSAPPGTARTGSEEEATPEEDQAALTWSGYVAMMRSALTNIQEDAEGQEQAPFAKVEEAMTGLMQLTYGKAEPPNPPELPREFATRWLHDDDDLLRSGVMNDPVILASGYGQALHEIQLLSKITKGEQPCLQKWPGLLQELIDLQTNWKSTWKQNLEEERPGVVLNLSVHSPNREILARENRLPVALKNIVTKLHKQGSPASALAKLEQVNNLEDFNKRLKELLSDRSPIKTRLHLKDIINVLSMRFRSPRMLSGFLTEDISDHSQYQSRPKEFAVRWSLANDDISYPLYAEIVGEVDTTLHQRRKEWSDIRIVRKMQPLRLQERVSSRTHFALIQRCWRTGKRMPCPIFMSLEDPKDGNVTKASGVPQVLLCSLCKKIMVDPVTLATGQSFGRKCIKCWFQDKGHICPVTKVPVSAIVLRNERIRDYLVEWRAAEAGD</sequence>
<dbReference type="SUPFAM" id="SSF57850">
    <property type="entry name" value="RING/U-box"/>
    <property type="match status" value="1"/>
</dbReference>
<gene>
    <name evidence="5" type="ORF">URODEC1_LOCUS96089</name>
</gene>
<organism evidence="5 6">
    <name type="scientific">Urochloa decumbens</name>
    <dbReference type="NCBI Taxonomy" id="240449"/>
    <lineage>
        <taxon>Eukaryota</taxon>
        <taxon>Viridiplantae</taxon>
        <taxon>Streptophyta</taxon>
        <taxon>Embryophyta</taxon>
        <taxon>Tracheophyta</taxon>
        <taxon>Spermatophyta</taxon>
        <taxon>Magnoliopsida</taxon>
        <taxon>Liliopsida</taxon>
        <taxon>Poales</taxon>
        <taxon>Poaceae</taxon>
        <taxon>PACMAD clade</taxon>
        <taxon>Panicoideae</taxon>
        <taxon>Panicodae</taxon>
        <taxon>Paniceae</taxon>
        <taxon>Melinidinae</taxon>
        <taxon>Urochloa</taxon>
    </lineage>
</organism>
<keyword evidence="6" id="KW-1185">Reference proteome</keyword>